<evidence type="ECO:0000313" key="2">
    <source>
        <dbReference type="EMBL" id="KAK4269598.1"/>
    </source>
</evidence>
<evidence type="ECO:0000313" key="3">
    <source>
        <dbReference type="Proteomes" id="UP001293593"/>
    </source>
</evidence>
<evidence type="ECO:0000256" key="1">
    <source>
        <dbReference type="SAM" id="MobiDB-lite"/>
    </source>
</evidence>
<name>A0AAE1JHE8_9FABA</name>
<keyword evidence="3" id="KW-1185">Reference proteome</keyword>
<proteinExistence type="predicted"/>
<dbReference type="InterPro" id="IPR012870">
    <property type="entry name" value="DUF1666"/>
</dbReference>
<protein>
    <recommendedName>
        <fullName evidence="4">Ribosomal protein L34Ae</fullName>
    </recommendedName>
</protein>
<sequence>MNFFKVKLRITQKADGQKKCISEEPLPQHDEPRPANGGGDDDLCKSANSDAAAEAEDDDDDFITNEVKRRLKELRKSSFMVLIPEEEEESCKDDDDDNDVGEGETCSNEWRDVEAEGQQWWRGFDAVFEKYCERMLFFDRMSTQQLNEVCKGFQSPSIQSPRSASKKLAHPLRCLSSKQFGETDGETEHFQQPQNGPYQDVETAYVGQVCLTWEALHCQYSQMCQKVSWQPENPICYNHSAQQFQQFQVLLQRFIENEPFEKGLRAEVYARTRNTLPKLLHVPNVQGLDQGSTEDDSDMRVLAPDLIRIMESSVFTFQLFLKRDKKKPSGTINLHGNQNQLTAHLQQVQSSLEKKAMKLKELKRKKKGWKKWSWPQKQDDIQLLMALIDIKILSRVIRMTRITKEQLLWCEEKMKKLNVTHNRLERDPCPILFPCQ</sequence>
<dbReference type="AlphaFoldDB" id="A0AAE1JHE8"/>
<dbReference type="Pfam" id="PF07891">
    <property type="entry name" value="DUF1666"/>
    <property type="match status" value="1"/>
</dbReference>
<feature type="compositionally biased region" description="Acidic residues" evidence="1">
    <location>
        <begin position="85"/>
        <end position="102"/>
    </location>
</feature>
<dbReference type="EMBL" id="JAWXYG010000006">
    <property type="protein sequence ID" value="KAK4269598.1"/>
    <property type="molecule type" value="Genomic_DNA"/>
</dbReference>
<gene>
    <name evidence="2" type="ORF">QN277_022735</name>
</gene>
<feature type="region of interest" description="Disordered" evidence="1">
    <location>
        <begin position="85"/>
        <end position="105"/>
    </location>
</feature>
<organism evidence="2 3">
    <name type="scientific">Acacia crassicarpa</name>
    <name type="common">northern wattle</name>
    <dbReference type="NCBI Taxonomy" id="499986"/>
    <lineage>
        <taxon>Eukaryota</taxon>
        <taxon>Viridiplantae</taxon>
        <taxon>Streptophyta</taxon>
        <taxon>Embryophyta</taxon>
        <taxon>Tracheophyta</taxon>
        <taxon>Spermatophyta</taxon>
        <taxon>Magnoliopsida</taxon>
        <taxon>eudicotyledons</taxon>
        <taxon>Gunneridae</taxon>
        <taxon>Pentapetalae</taxon>
        <taxon>rosids</taxon>
        <taxon>fabids</taxon>
        <taxon>Fabales</taxon>
        <taxon>Fabaceae</taxon>
        <taxon>Caesalpinioideae</taxon>
        <taxon>mimosoid clade</taxon>
        <taxon>Acacieae</taxon>
        <taxon>Acacia</taxon>
    </lineage>
</organism>
<feature type="compositionally biased region" description="Basic and acidic residues" evidence="1">
    <location>
        <begin position="15"/>
        <end position="33"/>
    </location>
</feature>
<accession>A0AAE1JHE8</accession>
<feature type="compositionally biased region" description="Acidic residues" evidence="1">
    <location>
        <begin position="53"/>
        <end position="62"/>
    </location>
</feature>
<dbReference type="PANTHER" id="PTHR46702:SF1">
    <property type="entry name" value="DUF1666 FAMILY PROTEIN (DUF1666)"/>
    <property type="match status" value="1"/>
</dbReference>
<feature type="region of interest" description="Disordered" evidence="1">
    <location>
        <begin position="13"/>
        <end position="62"/>
    </location>
</feature>
<dbReference type="Proteomes" id="UP001293593">
    <property type="component" value="Unassembled WGS sequence"/>
</dbReference>
<dbReference type="PANTHER" id="PTHR46702">
    <property type="entry name" value="DNA LIGASE (DUF1666)-RELATED"/>
    <property type="match status" value="1"/>
</dbReference>
<evidence type="ECO:0008006" key="4">
    <source>
        <dbReference type="Google" id="ProtNLM"/>
    </source>
</evidence>
<comment type="caution">
    <text evidence="2">The sequence shown here is derived from an EMBL/GenBank/DDBJ whole genome shotgun (WGS) entry which is preliminary data.</text>
</comment>
<reference evidence="2" key="1">
    <citation type="submission" date="2023-10" db="EMBL/GenBank/DDBJ databases">
        <title>Chromosome-level genome of the transformable northern wattle, Acacia crassicarpa.</title>
        <authorList>
            <person name="Massaro I."/>
            <person name="Sinha N.R."/>
            <person name="Poethig S."/>
            <person name="Leichty A.R."/>
        </authorList>
    </citation>
    <scope>NUCLEOTIDE SEQUENCE</scope>
    <source>
        <strain evidence="2">Acra3RX</strain>
        <tissue evidence="2">Leaf</tissue>
    </source>
</reference>